<dbReference type="EMBL" id="CP118375">
    <property type="protein sequence ID" value="WFD42576.1"/>
    <property type="molecule type" value="Genomic_DNA"/>
</dbReference>
<feature type="transmembrane region" description="Helical" evidence="2">
    <location>
        <begin position="155"/>
        <end position="177"/>
    </location>
</feature>
<keyword evidence="2" id="KW-0812">Transmembrane</keyword>
<dbReference type="AlphaFoldDB" id="A0AAF0F409"/>
<organism evidence="3 4">
    <name type="scientific">Malassezia psittaci</name>
    <dbReference type="NCBI Taxonomy" id="1821823"/>
    <lineage>
        <taxon>Eukaryota</taxon>
        <taxon>Fungi</taxon>
        <taxon>Dikarya</taxon>
        <taxon>Basidiomycota</taxon>
        <taxon>Ustilaginomycotina</taxon>
        <taxon>Malasseziomycetes</taxon>
        <taxon>Malasseziales</taxon>
        <taxon>Malasseziaceae</taxon>
        <taxon>Malassezia</taxon>
    </lineage>
</organism>
<feature type="compositionally biased region" description="Basic and acidic residues" evidence="1">
    <location>
        <begin position="270"/>
        <end position="292"/>
    </location>
</feature>
<dbReference type="Proteomes" id="UP001214628">
    <property type="component" value="Chromosome 1"/>
</dbReference>
<evidence type="ECO:0000256" key="2">
    <source>
        <dbReference type="SAM" id="Phobius"/>
    </source>
</evidence>
<name>A0AAF0F409_9BASI</name>
<feature type="compositionally biased region" description="Basic and acidic residues" evidence="1">
    <location>
        <begin position="251"/>
        <end position="262"/>
    </location>
</feature>
<gene>
    <name evidence="3" type="ORF">MPSI1_001222</name>
</gene>
<keyword evidence="2" id="KW-1133">Transmembrane helix</keyword>
<feature type="compositionally biased region" description="Polar residues" evidence="1">
    <location>
        <begin position="368"/>
        <end position="378"/>
    </location>
</feature>
<evidence type="ECO:0000313" key="3">
    <source>
        <dbReference type="EMBL" id="WFD42576.1"/>
    </source>
</evidence>
<evidence type="ECO:0000313" key="4">
    <source>
        <dbReference type="Proteomes" id="UP001214628"/>
    </source>
</evidence>
<reference evidence="3" key="1">
    <citation type="submission" date="2023-02" db="EMBL/GenBank/DDBJ databases">
        <title>Mating type loci evolution in Malassezia.</title>
        <authorList>
            <person name="Coelho M.A."/>
        </authorList>
    </citation>
    <scope>NUCLEOTIDE SEQUENCE</scope>
    <source>
        <strain evidence="3">CBS 14136</strain>
    </source>
</reference>
<accession>A0AAF0F409</accession>
<keyword evidence="4" id="KW-1185">Reference proteome</keyword>
<feature type="compositionally biased region" description="Acidic residues" evidence="1">
    <location>
        <begin position="293"/>
        <end position="304"/>
    </location>
</feature>
<proteinExistence type="predicted"/>
<sequence length="493" mass="54488">MGSDDMAQDARHAQAVRFLTTVRSHVDAGEDNGGKVQISEDQKEFLRSKGMSDDAIERARHDAERPENLPLTETFMASLHLQDPNLDTMYERAKQAFDSPVQEKAPAPPIPPASYPSSPLTLYSTSPAPPRDANEVLYNYASTLMKPRYDVLIDFFRVLQSLLMLGGCLSAIGVVLFRRYVLPRISQLIDARSNLVSLQLEQYSKLFELIGNFRSNRVAKLLPPDYEPTWVDVPIPDNLPSENDENQVDEGNAKGEAVRNKVSETSPISTEKELSEPLESRETDSLVEKSGDESTELQELEEEQSQATQKKLAPIDITHPLRSALDTLHYSLRHAARAQCGERRTITASVADEVDADDDGLMDLGTAPSESSQDTELNSPIPPVAPTRAMRSLNGTLESFRNDVRARLLEEQTALSTVGNRFSAFGSGPSQQSAASRPAAEMLQIKAEIRSLKGLMLSRYVCQENSDFSRNFPSYMRSAQIAPTSHSVTSNSS</sequence>
<feature type="region of interest" description="Disordered" evidence="1">
    <location>
        <begin position="365"/>
        <end position="388"/>
    </location>
</feature>
<protein>
    <recommendedName>
        <fullName evidence="5">Peroxin-14</fullName>
    </recommendedName>
</protein>
<keyword evidence="2" id="KW-0472">Membrane</keyword>
<evidence type="ECO:0008006" key="5">
    <source>
        <dbReference type="Google" id="ProtNLM"/>
    </source>
</evidence>
<evidence type="ECO:0000256" key="1">
    <source>
        <dbReference type="SAM" id="MobiDB-lite"/>
    </source>
</evidence>
<feature type="region of interest" description="Disordered" evidence="1">
    <location>
        <begin position="232"/>
        <end position="312"/>
    </location>
</feature>